<dbReference type="InterPro" id="IPR013737">
    <property type="entry name" value="Bac_rhamnosid_N"/>
</dbReference>
<dbReference type="RefSeq" id="WP_184539892.1">
    <property type="nucleotide sequence ID" value="NZ_JACHMP010000001.1"/>
</dbReference>
<evidence type="ECO:0000256" key="1">
    <source>
        <dbReference type="ARBA" id="ARBA00001445"/>
    </source>
</evidence>
<dbReference type="Pfam" id="PF17389">
    <property type="entry name" value="Bac_rhamnosid6H"/>
    <property type="match status" value="1"/>
</dbReference>
<comment type="catalytic activity">
    <reaction evidence="1">
        <text>Hydrolysis of terminal non-reducing alpha-L-rhamnose residues in alpha-L-rhamnosides.</text>
        <dbReference type="EC" id="3.2.1.40"/>
    </reaction>
</comment>
<evidence type="ECO:0000259" key="6">
    <source>
        <dbReference type="Pfam" id="PF17389"/>
    </source>
</evidence>
<dbReference type="InterPro" id="IPR013783">
    <property type="entry name" value="Ig-like_fold"/>
</dbReference>
<dbReference type="InterPro" id="IPR008902">
    <property type="entry name" value="Rhamnosid_concanavalin"/>
</dbReference>
<keyword evidence="3 8" id="KW-0378">Hydrolase</keyword>
<dbReference type="Pfam" id="PF05592">
    <property type="entry name" value="Bac_rhamnosid"/>
    <property type="match status" value="1"/>
</dbReference>
<protein>
    <recommendedName>
        <fullName evidence="2">alpha-L-rhamnosidase</fullName>
        <ecNumber evidence="2">3.2.1.40</ecNumber>
    </recommendedName>
</protein>
<evidence type="ECO:0000259" key="5">
    <source>
        <dbReference type="Pfam" id="PF08531"/>
    </source>
</evidence>
<dbReference type="PIRSF" id="PIRSF010631">
    <property type="entry name" value="A-rhamnsds"/>
    <property type="match status" value="1"/>
</dbReference>
<dbReference type="Gene3D" id="1.50.10.10">
    <property type="match status" value="1"/>
</dbReference>
<feature type="domain" description="Alpha-L-rhamnosidase C-terminal" evidence="7">
    <location>
        <begin position="752"/>
        <end position="822"/>
    </location>
</feature>
<feature type="domain" description="Alpha-L-rhamnosidase concanavalin-like" evidence="4">
    <location>
        <begin position="305"/>
        <end position="390"/>
    </location>
</feature>
<dbReference type="InterPro" id="IPR035396">
    <property type="entry name" value="Bac_rhamnosid6H"/>
</dbReference>
<dbReference type="Gene3D" id="2.60.420.10">
    <property type="entry name" value="Maltose phosphorylase, domain 3"/>
    <property type="match status" value="1"/>
</dbReference>
<evidence type="ECO:0000313" key="8">
    <source>
        <dbReference type="EMBL" id="MBB5823011.1"/>
    </source>
</evidence>
<dbReference type="AlphaFoldDB" id="A0A7W9IMF9"/>
<sequence length="915" mass="99340">MTTHVTDVRFEHLREPLGAGTARPRLSWITRTARGGWTQSAYEVEARGERVRIDSAESVLVAWPFAPLASRERVAVRVRVQGPDGWSPWSEEACAEAGLLEVGDWSARFVGPGEGSLVRGEFHVRAGVRAARLYATALGVYEAELNGQVVGDQVLAPGWTAYGHRLRYQTFDVTHLLREGVNCLGATLGDGWYRGRLGFEGRRALYGDRLAWLAQLEIVYDDGTTQTAGTDLSWRSASGPLVSSDLYDGETHDARLERTGWSLPGHDVTGWSPVELVERDPATLVAPDGPPVRRTEVLTPVETRTTPLGTMIVDFGQNLVGRLRVTVRGQAGEQVVLRHAEVLQDGELCLAPLRTAKATDTYTLRGGGDETWEPRFTFHGFRYAEISGPVREVVAVVCHSDLERTGWFDCSDPLVNRLHENVVWSMRGNFLDVPTDCPQRDERLGWTGDLQVFAPTASFLFDSAGFLTSWLADLAAEQGEDGVVPFIVPNVTSGGDSAAAAWGDAAVIVPWVLYRRYGDAGILDRQFASMRGWVDHVAGLAGRDRLWNSGFQFGDWLDPTAPANRPEQARTYPEIVATAYFARSADLLARAAAVLGRTEEETRYRTLADEVRRAFAEEYTTASGRLLSDSPTAYALALEFALLPGPARRRRAAARLVELVRGSGYTVATGFVGTPLICDALAEAGHLEAAYRLLLQRECPSWLYPVTMGATTVWERWDSLLPDGTVNPSGMTSFNHYALGAIADWLHRTVAGLAPAEPGYRSLTVTPRPGGGLTHASARLRTPYGVAASSWRIDDGRITVEAVVPANTTAQVTLPGGDRITVGSGTHSWSVPYAEDRAVAVPLTLDSSLAEVADRPGAMRVLTGVIVRHLPEIAEHVAGGLGAAQQNMTVREAIALIPGGDHLPAEIEAGFARLS</sequence>
<organism evidence="8 9">
    <name type="scientific">Streptosporangium becharense</name>
    <dbReference type="NCBI Taxonomy" id="1816182"/>
    <lineage>
        <taxon>Bacteria</taxon>
        <taxon>Bacillati</taxon>
        <taxon>Actinomycetota</taxon>
        <taxon>Actinomycetes</taxon>
        <taxon>Streptosporangiales</taxon>
        <taxon>Streptosporangiaceae</taxon>
        <taxon>Streptosporangium</taxon>
    </lineage>
</organism>
<dbReference type="Gene3D" id="2.60.120.260">
    <property type="entry name" value="Galactose-binding domain-like"/>
    <property type="match status" value="2"/>
</dbReference>
<proteinExistence type="predicted"/>
<dbReference type="GO" id="GO:0005975">
    <property type="term" value="P:carbohydrate metabolic process"/>
    <property type="evidence" value="ECO:0007669"/>
    <property type="project" value="InterPro"/>
</dbReference>
<dbReference type="PANTHER" id="PTHR33307:SF6">
    <property type="entry name" value="ALPHA-RHAMNOSIDASE (EUROFUNG)-RELATED"/>
    <property type="match status" value="1"/>
</dbReference>
<keyword evidence="9" id="KW-1185">Reference proteome</keyword>
<evidence type="ECO:0000259" key="7">
    <source>
        <dbReference type="Pfam" id="PF17390"/>
    </source>
</evidence>
<name>A0A7W9IMF9_9ACTN</name>
<dbReference type="EC" id="3.2.1.40" evidence="2"/>
<evidence type="ECO:0000256" key="2">
    <source>
        <dbReference type="ARBA" id="ARBA00012652"/>
    </source>
</evidence>
<dbReference type="PANTHER" id="PTHR33307">
    <property type="entry name" value="ALPHA-RHAMNOSIDASE (EUROFUNG)"/>
    <property type="match status" value="1"/>
</dbReference>
<comment type="caution">
    <text evidence="8">The sequence shown here is derived from an EMBL/GenBank/DDBJ whole genome shotgun (WGS) entry which is preliminary data.</text>
</comment>
<dbReference type="SUPFAM" id="SSF48208">
    <property type="entry name" value="Six-hairpin glycosidases"/>
    <property type="match status" value="1"/>
</dbReference>
<dbReference type="Pfam" id="PF08531">
    <property type="entry name" value="Bac_rhamnosid_N"/>
    <property type="match status" value="1"/>
</dbReference>
<dbReference type="Pfam" id="PF25788">
    <property type="entry name" value="Ig_Rha78A_N"/>
    <property type="match status" value="1"/>
</dbReference>
<accession>A0A7W9IMF9</accession>
<dbReference type="InterPro" id="IPR012341">
    <property type="entry name" value="6hp_glycosidase-like_sf"/>
</dbReference>
<evidence type="ECO:0000256" key="3">
    <source>
        <dbReference type="ARBA" id="ARBA00022801"/>
    </source>
</evidence>
<keyword evidence="8" id="KW-0326">Glycosidase</keyword>
<feature type="domain" description="Bacterial alpha-L-rhamnosidase N-terminal" evidence="5">
    <location>
        <begin position="128"/>
        <end position="296"/>
    </location>
</feature>
<dbReference type="Gene3D" id="2.60.40.10">
    <property type="entry name" value="Immunoglobulins"/>
    <property type="match status" value="1"/>
</dbReference>
<dbReference type="InterPro" id="IPR035398">
    <property type="entry name" value="Bac_rhamnosid_C"/>
</dbReference>
<evidence type="ECO:0000313" key="9">
    <source>
        <dbReference type="Proteomes" id="UP000540685"/>
    </source>
</evidence>
<dbReference type="Pfam" id="PF17390">
    <property type="entry name" value="Bac_rhamnosid_C"/>
    <property type="match status" value="1"/>
</dbReference>
<dbReference type="InterPro" id="IPR016007">
    <property type="entry name" value="Alpha_rhamnosid"/>
</dbReference>
<dbReference type="Proteomes" id="UP000540685">
    <property type="component" value="Unassembled WGS sequence"/>
</dbReference>
<dbReference type="GO" id="GO:0030596">
    <property type="term" value="F:alpha-L-rhamnosidase activity"/>
    <property type="evidence" value="ECO:0007669"/>
    <property type="project" value="UniProtKB-EC"/>
</dbReference>
<dbReference type="InterPro" id="IPR008928">
    <property type="entry name" value="6-hairpin_glycosidase_sf"/>
</dbReference>
<gene>
    <name evidence="8" type="ORF">F4562_006073</name>
</gene>
<evidence type="ECO:0000259" key="4">
    <source>
        <dbReference type="Pfam" id="PF05592"/>
    </source>
</evidence>
<feature type="domain" description="Alpha-L-rhamnosidase six-hairpin glycosidase" evidence="6">
    <location>
        <begin position="403"/>
        <end position="750"/>
    </location>
</feature>
<dbReference type="EMBL" id="JACHMP010000001">
    <property type="protein sequence ID" value="MBB5823011.1"/>
    <property type="molecule type" value="Genomic_DNA"/>
</dbReference>
<reference evidence="8 9" key="1">
    <citation type="submission" date="2020-08" db="EMBL/GenBank/DDBJ databases">
        <title>Sequencing the genomes of 1000 actinobacteria strains.</title>
        <authorList>
            <person name="Klenk H.-P."/>
        </authorList>
    </citation>
    <scope>NUCLEOTIDE SEQUENCE [LARGE SCALE GENOMIC DNA]</scope>
    <source>
        <strain evidence="8 9">DSM 46887</strain>
    </source>
</reference>